<accession>A0A1Q9JHR3</accession>
<comment type="caution">
    <text evidence="2">The sequence shown here is derived from an EMBL/GenBank/DDBJ whole genome shotgun (WGS) entry which is preliminary data.</text>
</comment>
<sequence>MKNRTNSGLIQKPSEKELVCIIFFSQIIIVVAILGILFLEIGTERLAFLIFVLALSSLISAIKLLRNNSQNVILSEKK</sequence>
<dbReference type="Proteomes" id="UP000187404">
    <property type="component" value="Unassembled WGS sequence"/>
</dbReference>
<keyword evidence="1" id="KW-0472">Membrane</keyword>
<dbReference type="RefSeq" id="WP_075712735.1">
    <property type="nucleotide sequence ID" value="NZ_MJIE01000001.1"/>
</dbReference>
<organism evidence="2 3">
    <name type="scientific">Hornefia porci</name>
    <dbReference type="NCBI Taxonomy" id="2652292"/>
    <lineage>
        <taxon>Bacteria</taxon>
        <taxon>Bacillati</taxon>
        <taxon>Bacillota</taxon>
        <taxon>Clostridia</taxon>
        <taxon>Peptostreptococcales</taxon>
        <taxon>Anaerovoracaceae</taxon>
        <taxon>Hornefia</taxon>
    </lineage>
</organism>
<evidence type="ECO:0000313" key="2">
    <source>
        <dbReference type="EMBL" id="OLR55743.1"/>
    </source>
</evidence>
<evidence type="ECO:0000256" key="1">
    <source>
        <dbReference type="SAM" id="Phobius"/>
    </source>
</evidence>
<evidence type="ECO:0000313" key="3">
    <source>
        <dbReference type="Proteomes" id="UP000187404"/>
    </source>
</evidence>
<proteinExistence type="predicted"/>
<dbReference type="EMBL" id="MJIE01000001">
    <property type="protein sequence ID" value="OLR55743.1"/>
    <property type="molecule type" value="Genomic_DNA"/>
</dbReference>
<dbReference type="STRING" id="1261640.BHK98_06500"/>
<protein>
    <submittedName>
        <fullName evidence="2">Uncharacterized protein</fullName>
    </submittedName>
</protein>
<feature type="transmembrane region" description="Helical" evidence="1">
    <location>
        <begin position="45"/>
        <end position="65"/>
    </location>
</feature>
<name>A0A1Q9JHR3_9FIRM</name>
<keyword evidence="1" id="KW-0812">Transmembrane</keyword>
<feature type="transmembrane region" description="Helical" evidence="1">
    <location>
        <begin position="20"/>
        <end position="39"/>
    </location>
</feature>
<gene>
    <name evidence="2" type="ORF">BHK98_06500</name>
</gene>
<reference evidence="2 3" key="1">
    <citation type="journal article" date="2016" name="Appl. Environ. Microbiol.">
        <title>Function and Phylogeny of Bacterial Butyryl Coenzyme A:Acetate Transferases and Their Diversity in the Proximal Colon of Swine.</title>
        <authorList>
            <person name="Trachsel J."/>
            <person name="Bayles D.O."/>
            <person name="Looft T."/>
            <person name="Levine U.Y."/>
            <person name="Allen H.K."/>
        </authorList>
    </citation>
    <scope>NUCLEOTIDE SEQUENCE [LARGE SCALE GENOMIC DNA]</scope>
    <source>
        <strain evidence="2 3">68-3-10</strain>
    </source>
</reference>
<keyword evidence="3" id="KW-1185">Reference proteome</keyword>
<keyword evidence="1" id="KW-1133">Transmembrane helix</keyword>
<dbReference type="AlphaFoldDB" id="A0A1Q9JHR3"/>